<dbReference type="SUPFAM" id="SSF46565">
    <property type="entry name" value="Chaperone J-domain"/>
    <property type="match status" value="1"/>
</dbReference>
<sequence length="282" mass="32302">MQIPKLKTLFILRRNSISPSHYVYFHSTSAVLANYWSKWESGTGRGQQPPNSFVSSNEKKLQSDIRFSTHYKRPDPKKALKDLLFKNGCSIDPFEDVSPRQDIGQTNTWNADEQDNSHGSNKKSRSKKSRRLSRAGKGKPRQQNFCADFDEDWETSFQAKYRKRSCKWSSRSDDGPSFQSSSAEFVWRDQSNWTSNRGRVWDSTNETDDDEVKSCIVGSYSDRLILGLPPTGPLKIEDVKNAFRSSAQKWHPDKHQGLSQGEAEEKFKQCVDAYKSLCKALP</sequence>
<accession>A0A2G5DCD8</accession>
<feature type="region of interest" description="Disordered" evidence="1">
    <location>
        <begin position="96"/>
        <end position="143"/>
    </location>
</feature>
<evidence type="ECO:0000313" key="3">
    <source>
        <dbReference type="EMBL" id="PIA41124.1"/>
    </source>
</evidence>
<proteinExistence type="predicted"/>
<dbReference type="FunCoup" id="A0A2G5DCD8">
    <property type="interactions" value="1502"/>
</dbReference>
<dbReference type="EMBL" id="KZ305040">
    <property type="protein sequence ID" value="PIA41124.1"/>
    <property type="molecule type" value="Genomic_DNA"/>
</dbReference>
<dbReference type="PANTHER" id="PTHR45376">
    <property type="entry name" value="CHAPERONE DNAJ-DOMAIN SUPERFAMILY PROTEIN-RELATED"/>
    <property type="match status" value="1"/>
</dbReference>
<dbReference type="OrthoDB" id="10250354at2759"/>
<dbReference type="InterPro" id="IPR036869">
    <property type="entry name" value="J_dom_sf"/>
</dbReference>
<evidence type="ECO:0000256" key="1">
    <source>
        <dbReference type="SAM" id="MobiDB-lite"/>
    </source>
</evidence>
<evidence type="ECO:0000313" key="4">
    <source>
        <dbReference type="Proteomes" id="UP000230069"/>
    </source>
</evidence>
<dbReference type="SMART" id="SM00271">
    <property type="entry name" value="DnaJ"/>
    <property type="match status" value="1"/>
</dbReference>
<feature type="compositionally biased region" description="Basic residues" evidence="1">
    <location>
        <begin position="120"/>
        <end position="140"/>
    </location>
</feature>
<dbReference type="Proteomes" id="UP000230069">
    <property type="component" value="Unassembled WGS sequence"/>
</dbReference>
<dbReference type="InParanoid" id="A0A2G5DCD8"/>
<dbReference type="CDD" id="cd06257">
    <property type="entry name" value="DnaJ"/>
    <property type="match status" value="1"/>
</dbReference>
<feature type="domain" description="J" evidence="2">
    <location>
        <begin position="221"/>
        <end position="282"/>
    </location>
</feature>
<gene>
    <name evidence="3" type="ORF">AQUCO_02300135v1</name>
</gene>
<dbReference type="PANTHER" id="PTHR45376:SF5">
    <property type="entry name" value="CHAPERONE DNAJ-DOMAIN SUPERFAMILY PROTEIN"/>
    <property type="match status" value="1"/>
</dbReference>
<name>A0A2G5DCD8_AQUCA</name>
<dbReference type="STRING" id="218851.A0A2G5DCD8"/>
<dbReference type="InterPro" id="IPR001623">
    <property type="entry name" value="DnaJ_domain"/>
</dbReference>
<evidence type="ECO:0000259" key="2">
    <source>
        <dbReference type="PROSITE" id="PS50076"/>
    </source>
</evidence>
<protein>
    <recommendedName>
        <fullName evidence="2">J domain-containing protein</fullName>
    </recommendedName>
</protein>
<dbReference type="AlphaFoldDB" id="A0A2G5DCD8"/>
<reference evidence="3 4" key="1">
    <citation type="submission" date="2017-09" db="EMBL/GenBank/DDBJ databases">
        <title>WGS assembly of Aquilegia coerulea Goldsmith.</title>
        <authorList>
            <person name="Hodges S."/>
            <person name="Kramer E."/>
            <person name="Nordborg M."/>
            <person name="Tomkins J."/>
            <person name="Borevitz J."/>
            <person name="Derieg N."/>
            <person name="Yan J."/>
            <person name="Mihaltcheva S."/>
            <person name="Hayes R.D."/>
            <person name="Rokhsar D."/>
        </authorList>
    </citation>
    <scope>NUCLEOTIDE SEQUENCE [LARGE SCALE GENOMIC DNA]</scope>
    <source>
        <strain evidence="4">cv. Goldsmith</strain>
    </source>
</reference>
<dbReference type="PROSITE" id="PS50076">
    <property type="entry name" value="DNAJ_2"/>
    <property type="match status" value="1"/>
</dbReference>
<dbReference type="Gene3D" id="1.10.287.110">
    <property type="entry name" value="DnaJ domain"/>
    <property type="match status" value="1"/>
</dbReference>
<dbReference type="Pfam" id="PF00226">
    <property type="entry name" value="DnaJ"/>
    <property type="match status" value="1"/>
</dbReference>
<keyword evidence="4" id="KW-1185">Reference proteome</keyword>
<organism evidence="3 4">
    <name type="scientific">Aquilegia coerulea</name>
    <name type="common">Rocky mountain columbine</name>
    <dbReference type="NCBI Taxonomy" id="218851"/>
    <lineage>
        <taxon>Eukaryota</taxon>
        <taxon>Viridiplantae</taxon>
        <taxon>Streptophyta</taxon>
        <taxon>Embryophyta</taxon>
        <taxon>Tracheophyta</taxon>
        <taxon>Spermatophyta</taxon>
        <taxon>Magnoliopsida</taxon>
        <taxon>Ranunculales</taxon>
        <taxon>Ranunculaceae</taxon>
        <taxon>Thalictroideae</taxon>
        <taxon>Aquilegia</taxon>
    </lineage>
</organism>